<gene>
    <name evidence="2" type="ORF">SDC9_88503</name>
</gene>
<evidence type="ECO:0000313" key="2">
    <source>
        <dbReference type="EMBL" id="MPM41843.1"/>
    </source>
</evidence>
<feature type="domain" description="UPF0033" evidence="1">
    <location>
        <begin position="4"/>
        <end position="28"/>
    </location>
</feature>
<reference evidence="2" key="1">
    <citation type="submission" date="2019-08" db="EMBL/GenBank/DDBJ databases">
        <authorList>
            <person name="Kucharzyk K."/>
            <person name="Murdoch R.W."/>
            <person name="Higgins S."/>
            <person name="Loffler F."/>
        </authorList>
    </citation>
    <scope>NUCLEOTIDE SEQUENCE</scope>
</reference>
<sequence>MKWLDCLGDICPVPIMKLQRELGSMESGEHVMLVTDHSCTLSSTREFCAIYGLRLEAAEALPGVWEIEITKA</sequence>
<dbReference type="SUPFAM" id="SSF64307">
    <property type="entry name" value="SirA-like"/>
    <property type="match status" value="1"/>
</dbReference>
<accession>A0A644ZT70</accession>
<comment type="caution">
    <text evidence="2">The sequence shown here is derived from an EMBL/GenBank/DDBJ whole genome shotgun (WGS) entry which is preliminary data.</text>
</comment>
<dbReference type="EMBL" id="VSSQ01009510">
    <property type="protein sequence ID" value="MPM41843.1"/>
    <property type="molecule type" value="Genomic_DNA"/>
</dbReference>
<dbReference type="InterPro" id="IPR001455">
    <property type="entry name" value="TusA-like"/>
</dbReference>
<organism evidence="2">
    <name type="scientific">bioreactor metagenome</name>
    <dbReference type="NCBI Taxonomy" id="1076179"/>
    <lineage>
        <taxon>unclassified sequences</taxon>
        <taxon>metagenomes</taxon>
        <taxon>ecological metagenomes</taxon>
    </lineage>
</organism>
<dbReference type="Pfam" id="PF01206">
    <property type="entry name" value="TusA"/>
    <property type="match status" value="1"/>
</dbReference>
<dbReference type="AlphaFoldDB" id="A0A644ZT70"/>
<dbReference type="PROSITE" id="PS01148">
    <property type="entry name" value="UPF0033"/>
    <property type="match status" value="1"/>
</dbReference>
<proteinExistence type="predicted"/>
<evidence type="ECO:0000259" key="1">
    <source>
        <dbReference type="PROSITE" id="PS01148"/>
    </source>
</evidence>
<dbReference type="InterPro" id="IPR036868">
    <property type="entry name" value="TusA-like_sf"/>
</dbReference>
<name>A0A644ZT70_9ZZZZ</name>
<dbReference type="CDD" id="cd00291">
    <property type="entry name" value="SirA_YedF_YeeD"/>
    <property type="match status" value="1"/>
</dbReference>
<protein>
    <recommendedName>
        <fullName evidence="1">UPF0033 domain-containing protein</fullName>
    </recommendedName>
</protein>
<dbReference type="Gene3D" id="3.30.110.40">
    <property type="entry name" value="TusA-like domain"/>
    <property type="match status" value="1"/>
</dbReference>